<dbReference type="InterPro" id="IPR001870">
    <property type="entry name" value="B30.2/SPRY"/>
</dbReference>
<dbReference type="Proteomes" id="UP001217089">
    <property type="component" value="Unassembled WGS sequence"/>
</dbReference>
<name>A0ABQ9F2T8_TEGGR</name>
<dbReference type="SUPFAM" id="SSF49899">
    <property type="entry name" value="Concanavalin A-like lectins/glucanases"/>
    <property type="match status" value="1"/>
</dbReference>
<evidence type="ECO:0000313" key="3">
    <source>
        <dbReference type="Proteomes" id="UP001217089"/>
    </source>
</evidence>
<protein>
    <recommendedName>
        <fullName evidence="1">B30.2/SPRY domain-containing protein</fullName>
    </recommendedName>
</protein>
<dbReference type="InterPro" id="IPR043136">
    <property type="entry name" value="B30.2/SPRY_sf"/>
</dbReference>
<dbReference type="InterPro" id="IPR013320">
    <property type="entry name" value="ConA-like_dom_sf"/>
</dbReference>
<feature type="domain" description="B30.2/SPRY" evidence="1">
    <location>
        <begin position="1"/>
        <end position="197"/>
    </location>
</feature>
<dbReference type="EMBL" id="JARBDR010000640">
    <property type="protein sequence ID" value="KAJ8310562.1"/>
    <property type="molecule type" value="Genomic_DNA"/>
</dbReference>
<organism evidence="2 3">
    <name type="scientific">Tegillarca granosa</name>
    <name type="common">Malaysian cockle</name>
    <name type="synonym">Anadara granosa</name>
    <dbReference type="NCBI Taxonomy" id="220873"/>
    <lineage>
        <taxon>Eukaryota</taxon>
        <taxon>Metazoa</taxon>
        <taxon>Spiralia</taxon>
        <taxon>Lophotrochozoa</taxon>
        <taxon>Mollusca</taxon>
        <taxon>Bivalvia</taxon>
        <taxon>Autobranchia</taxon>
        <taxon>Pteriomorphia</taxon>
        <taxon>Arcoida</taxon>
        <taxon>Arcoidea</taxon>
        <taxon>Arcidae</taxon>
        <taxon>Tegillarca</taxon>
    </lineage>
</organism>
<gene>
    <name evidence="2" type="ORF">KUTeg_012427</name>
</gene>
<reference evidence="2 3" key="1">
    <citation type="submission" date="2022-12" db="EMBL/GenBank/DDBJ databases">
        <title>Chromosome-level genome of Tegillarca granosa.</title>
        <authorList>
            <person name="Kim J."/>
        </authorList>
    </citation>
    <scope>NUCLEOTIDE SEQUENCE [LARGE SCALE GENOMIC DNA]</scope>
    <source>
        <strain evidence="2">Teg-2019</strain>
        <tissue evidence="2">Adductor muscle</tissue>
    </source>
</reference>
<proteinExistence type="predicted"/>
<dbReference type="PROSITE" id="PS50188">
    <property type="entry name" value="B302_SPRY"/>
    <property type="match status" value="1"/>
</dbReference>
<evidence type="ECO:0000313" key="2">
    <source>
        <dbReference type="EMBL" id="KAJ8310562.1"/>
    </source>
</evidence>
<comment type="caution">
    <text evidence="2">The sequence shown here is derived from an EMBL/GenBank/DDBJ whole genome shotgun (WGS) entry which is preliminary data.</text>
</comment>
<evidence type="ECO:0000259" key="1">
    <source>
        <dbReference type="PROSITE" id="PS50188"/>
    </source>
</evidence>
<dbReference type="Gene3D" id="2.60.120.920">
    <property type="match status" value="1"/>
</dbReference>
<accession>A0ABQ9F2T8</accession>
<keyword evidence="3" id="KW-1185">Reference proteome</keyword>
<sequence>MDLARLHIQNDITEDGRTLKNQKGRKSSGRNVAAAFKTYRGTIATKPLGKVGQYYFEVQVYIFVKRMLRQDLIFEVGISRKPEVDKNYTVDCHPHAWVVCARRCPICRTICLQAWHDGQRLYHRRIATASAPGTTVNATYGFLLDARNNQWLIMDAVNRKYLYRFRNVDVSKSLWPVFGAYNPDLVNVSLTLQEGKDTAYALEPPFNP</sequence>